<feature type="compositionally biased region" description="Polar residues" evidence="12">
    <location>
        <begin position="480"/>
        <end position="496"/>
    </location>
</feature>
<dbReference type="PANTHER" id="PTHR47772">
    <property type="entry name" value="ZINC FINGER PROTEIN 200"/>
    <property type="match status" value="1"/>
</dbReference>
<dbReference type="PROSITE" id="PS00028">
    <property type="entry name" value="ZINC_FINGER_C2H2_1"/>
    <property type="match status" value="15"/>
</dbReference>
<keyword evidence="15" id="KW-1185">Reference proteome</keyword>
<dbReference type="Gene3D" id="3.30.160.60">
    <property type="entry name" value="Classic Zinc Finger"/>
    <property type="match status" value="15"/>
</dbReference>
<feature type="region of interest" description="Disordered" evidence="12">
    <location>
        <begin position="480"/>
        <end position="540"/>
    </location>
</feature>
<dbReference type="SMART" id="SM00355">
    <property type="entry name" value="ZnF_C2H2"/>
    <property type="match status" value="22"/>
</dbReference>
<dbReference type="EMBL" id="JAWDGP010005963">
    <property type="protein sequence ID" value="KAK3749064.1"/>
    <property type="molecule type" value="Genomic_DNA"/>
</dbReference>
<comment type="subcellular location">
    <subcellularLocation>
        <location evidence="1">Nucleus</location>
    </subcellularLocation>
</comment>
<feature type="region of interest" description="Disordered" evidence="12">
    <location>
        <begin position="785"/>
        <end position="850"/>
    </location>
</feature>
<feature type="compositionally biased region" description="Polar residues" evidence="12">
    <location>
        <begin position="504"/>
        <end position="518"/>
    </location>
</feature>
<sequence>MAESNPRKSDRPRKKTSYLEDDIKFDYDIEMDESNKFMAGGETKRRRPKGNSPKRIQVHSIIDKNQDLTTLPPNDDESNHTVDYYTNGMSEAEGDDLSHHSLSPRDSKSKKKTLVMPRSGGFTCEICEKVCVDMASYKRHMKGHSSDRKFQCEICSKSFIDTCSLKRHMKIHGDERPFTCDICFKSFRDGPSLNRHQQTHMDRPRTFSCQTCGKAFTDKHGLTRHERTHTGLRPFECGVCGKTFSESGSFKRHEKIHTGIRKFSCIVCGKRFLEKQSLLRHQRVVCGVTEDTTKNDPALSLSPNKQHTAFDNLNSSNISNISQENGNLNTSSMSPKANSVSHAEYNPSPAHYTSGKSRNESPNKANRKPHEEPSLQSLMQKDPNLYAGISDLVESIDSYEQMLDLCGDNGHSQIDAALTRESEPMPDNLLCFECGEHLVDGENFRKTGKTFNLPLKNQFRCLNCEDEDGADFGEAPVLTGETTSADEPNGMSNGEMTGQGAGNFLNSPTEDGNISNAENTRDNKDGHDESVNPGDFKDKIREKETTAAVCGGANVIPGTEESLEHFRERLRAQHGVYFLGEMYPHLLTSMPVPQDDTDSTTTTSTNASVSRSSSTEDADLYGQDLECAVTFQQTDIPAADADKKPHPAKRKDQLESQSTPDESLMKDPGRDTIAENASLSSIPSVPKPVYAADESGIPSVFPCHLCTKVFSSSAFLARHLYLHKNSPHKCVICGKTFTNAVSLRRHITTHTGEKPYACPVCNKRFRDPSNFSKHKKICISSLSTTSPGTSDFVLPPESSLPPPKPKRKSGAQFKGSLDFSDTGRQTNPAVEERLGSETTSLATEKPNGAALFPDHGDNSVAEEPGFFQPLNGTASPNCNETSVEDEPGFFQPLNQSSSPGHTETYVGDQAEMVEAVNSAASPDVECSSDIDDEDVDLPVSFGELPQGSSALTLDASNGGEDDLESLMISEVDNSGYFNSLSDFSQNEGKDLEMSVHCGVCERSFLKEKDLHRHMRFHSAVNPDLTCEECGKTFNDSSSLKRHSRIHADIRPHVCEFCHRGYCDNWSLRKHQSRGCLLSELQVPLSFMVPCPQCNRVFATAEIQAEHIAAVHKGALKFECDICLKRFSEAFNLKRHRRLHMAVCPGCEQEFKDVKLLAEHQRTECPAAATVASMSGELGVVVKEDNFPCPECGRVYTTKANLERHKKFHSALKPYVCEVCPKRFSEAFKLKRHMKVHSESKPHVCSNCNKGFSNAQGLRQHLLKTKCLTKTAAAASSDSSVSHPQQEWVTPPPAPTPPPLPSSASSPSGFPCHVCGKVFQKKFLLVRHMNVHSVERPYICGQCGRAYKDTSSLKRHCLVHRGVKDFICPDCGKAFFYSDSLKRHRNGLCGRTSTQAEHPLAPPTARTSRKKGRKKKSKFSIDVLNNNKDSSAPNPSVGETSDITLPEKRIALNSGEYRDKFKENSGTAEMVHAIGMEHNNMNEQEKELSSGVQLLPQCPIRLPPKLVPIGPWSCTKGCYCWRCSVKFPSNTELMDHLVIHRHKKRYISRHSYHRWARKCYLKSELKSGPQSVRVYTSTQAEVNSPLKLKLKLLHTPSSGYSTPHDSGLDALGDEIEDQGYSNPRPKRSISRARWSWISQIQ</sequence>
<dbReference type="SUPFAM" id="SSF57667">
    <property type="entry name" value="beta-beta-alpha zinc fingers"/>
    <property type="match status" value="12"/>
</dbReference>
<dbReference type="FunFam" id="3.30.160.60:FF:000446">
    <property type="entry name" value="Zinc finger protein"/>
    <property type="match status" value="3"/>
</dbReference>
<dbReference type="GO" id="GO:0005694">
    <property type="term" value="C:chromosome"/>
    <property type="evidence" value="ECO:0007669"/>
    <property type="project" value="UniProtKB-ARBA"/>
</dbReference>
<dbReference type="GO" id="GO:0005634">
    <property type="term" value="C:nucleus"/>
    <property type="evidence" value="ECO:0007669"/>
    <property type="project" value="UniProtKB-SubCell"/>
</dbReference>
<dbReference type="InterPro" id="IPR036236">
    <property type="entry name" value="Znf_C2H2_sf"/>
</dbReference>
<keyword evidence="6" id="KW-0862">Zinc</keyword>
<keyword evidence="3" id="KW-0479">Metal-binding</keyword>
<accession>A0AAE0YL01</accession>
<feature type="region of interest" description="Disordered" evidence="12">
    <location>
        <begin position="1"/>
        <end position="20"/>
    </location>
</feature>
<feature type="compositionally biased region" description="Polar residues" evidence="12">
    <location>
        <begin position="323"/>
        <end position="341"/>
    </location>
</feature>
<feature type="compositionally biased region" description="Low complexity" evidence="12">
    <location>
        <begin position="599"/>
        <end position="615"/>
    </location>
</feature>
<feature type="domain" description="C2H2-type" evidence="13">
    <location>
        <begin position="995"/>
        <end position="1022"/>
    </location>
</feature>
<feature type="compositionally biased region" description="Polar residues" evidence="12">
    <location>
        <begin position="1422"/>
        <end position="1442"/>
    </location>
</feature>
<dbReference type="FunFam" id="3.30.160.60:FF:001289">
    <property type="entry name" value="Zinc finger protein 574"/>
    <property type="match status" value="1"/>
</dbReference>
<evidence type="ECO:0000313" key="14">
    <source>
        <dbReference type="EMBL" id="KAK3749064.1"/>
    </source>
</evidence>
<keyword evidence="8" id="KW-0238">DNA-binding</keyword>
<dbReference type="FunFam" id="3.30.160.60:FF:000100">
    <property type="entry name" value="Zinc finger 45-like"/>
    <property type="match status" value="1"/>
</dbReference>
<dbReference type="Pfam" id="PF12874">
    <property type="entry name" value="zf-met"/>
    <property type="match status" value="1"/>
</dbReference>
<evidence type="ECO:0000259" key="13">
    <source>
        <dbReference type="PROSITE" id="PS50157"/>
    </source>
</evidence>
<dbReference type="PANTHER" id="PTHR47772:SF13">
    <property type="entry name" value="GASTRULA ZINC FINGER PROTEIN XLCGF49.1-LIKE-RELATED"/>
    <property type="match status" value="1"/>
</dbReference>
<evidence type="ECO:0000313" key="15">
    <source>
        <dbReference type="Proteomes" id="UP001283361"/>
    </source>
</evidence>
<feature type="compositionally biased region" description="Basic and acidic residues" evidence="12">
    <location>
        <begin position="96"/>
        <end position="107"/>
    </location>
</feature>
<feature type="domain" description="C2H2-type" evidence="13">
    <location>
        <begin position="1337"/>
        <end position="1364"/>
    </location>
</feature>
<evidence type="ECO:0000256" key="11">
    <source>
        <dbReference type="PROSITE-ProRule" id="PRU00042"/>
    </source>
</evidence>
<comment type="caution">
    <text evidence="14">The sequence shown here is derived from an EMBL/GenBank/DDBJ whole genome shotgun (WGS) entry which is preliminary data.</text>
</comment>
<feature type="domain" description="C2H2-type" evidence="13">
    <location>
        <begin position="701"/>
        <end position="728"/>
    </location>
</feature>
<dbReference type="Proteomes" id="UP001283361">
    <property type="component" value="Unassembled WGS sequence"/>
</dbReference>
<dbReference type="FunFam" id="3.30.160.60:FF:000322">
    <property type="entry name" value="GDNF-inducible zinc finger protein 1"/>
    <property type="match status" value="1"/>
</dbReference>
<feature type="domain" description="C2H2-type" evidence="13">
    <location>
        <begin position="728"/>
        <end position="755"/>
    </location>
</feature>
<dbReference type="FunFam" id="3.30.160.60:FF:001450">
    <property type="entry name" value="zinc finger protein 774"/>
    <property type="match status" value="1"/>
</dbReference>
<feature type="domain" description="C2H2-type" evidence="13">
    <location>
        <begin position="207"/>
        <end position="234"/>
    </location>
</feature>
<feature type="compositionally biased region" description="Polar residues" evidence="12">
    <location>
        <begin position="301"/>
        <end position="311"/>
    </location>
</feature>
<evidence type="ECO:0000256" key="3">
    <source>
        <dbReference type="ARBA" id="ARBA00022723"/>
    </source>
</evidence>
<feature type="domain" description="C2H2-type" evidence="13">
    <location>
        <begin position="1365"/>
        <end position="1398"/>
    </location>
</feature>
<feature type="region of interest" description="Disordered" evidence="12">
    <location>
        <begin position="589"/>
        <end position="617"/>
    </location>
</feature>
<gene>
    <name evidence="14" type="ORF">RRG08_034039</name>
</gene>
<comment type="similarity">
    <text evidence="2">Belongs to the krueppel C2H2-type zinc-finger protein family.</text>
</comment>
<dbReference type="FunFam" id="3.30.160.60:FF:000110">
    <property type="entry name" value="Zinc finger protein-like"/>
    <property type="match status" value="1"/>
</dbReference>
<evidence type="ECO:0000256" key="5">
    <source>
        <dbReference type="ARBA" id="ARBA00022771"/>
    </source>
</evidence>
<feature type="domain" description="C2H2-type" evidence="13">
    <location>
        <begin position="1186"/>
        <end position="1213"/>
    </location>
</feature>
<feature type="domain" description="C2H2-type" evidence="13">
    <location>
        <begin position="263"/>
        <end position="290"/>
    </location>
</feature>
<feature type="region of interest" description="Disordered" evidence="12">
    <location>
        <begin position="1391"/>
        <end position="1444"/>
    </location>
</feature>
<feature type="domain" description="C2H2-type" evidence="13">
    <location>
        <begin position="235"/>
        <end position="262"/>
    </location>
</feature>
<proteinExistence type="inferred from homology"/>
<feature type="domain" description="C2H2-type" evidence="13">
    <location>
        <begin position="122"/>
        <end position="149"/>
    </location>
</feature>
<feature type="domain" description="C2H2-type" evidence="13">
    <location>
        <begin position="1117"/>
        <end position="1144"/>
    </location>
</feature>
<feature type="region of interest" description="Disordered" evidence="12">
    <location>
        <begin position="292"/>
        <end position="381"/>
    </location>
</feature>
<dbReference type="FunFam" id="3.30.160.60:FF:001732">
    <property type="entry name" value="Zgc:162936"/>
    <property type="match status" value="1"/>
</dbReference>
<feature type="compositionally biased region" description="Pro residues" evidence="12">
    <location>
        <begin position="1289"/>
        <end position="1300"/>
    </location>
</feature>
<dbReference type="GO" id="GO:0043565">
    <property type="term" value="F:sequence-specific DNA binding"/>
    <property type="evidence" value="ECO:0007669"/>
    <property type="project" value="UniProtKB-ARBA"/>
</dbReference>
<feature type="domain" description="C2H2-type" evidence="13">
    <location>
        <begin position="1511"/>
        <end position="1544"/>
    </location>
</feature>
<keyword evidence="4" id="KW-0677">Repeat</keyword>
<evidence type="ECO:0000256" key="7">
    <source>
        <dbReference type="ARBA" id="ARBA00023015"/>
    </source>
</evidence>
<feature type="compositionally biased region" description="Basic and acidic residues" evidence="12">
    <location>
        <begin position="519"/>
        <end position="540"/>
    </location>
</feature>
<feature type="region of interest" description="Disordered" evidence="12">
    <location>
        <begin position="37"/>
        <end position="114"/>
    </location>
</feature>
<evidence type="ECO:0000256" key="6">
    <source>
        <dbReference type="ARBA" id="ARBA00022833"/>
    </source>
</evidence>
<dbReference type="GO" id="GO:0008270">
    <property type="term" value="F:zinc ion binding"/>
    <property type="evidence" value="ECO:0007669"/>
    <property type="project" value="UniProtKB-KW"/>
</dbReference>
<feature type="domain" description="C2H2-type" evidence="13">
    <location>
        <begin position="1309"/>
        <end position="1336"/>
    </location>
</feature>
<organism evidence="14 15">
    <name type="scientific">Elysia crispata</name>
    <name type="common">lettuce slug</name>
    <dbReference type="NCBI Taxonomy" id="231223"/>
    <lineage>
        <taxon>Eukaryota</taxon>
        <taxon>Metazoa</taxon>
        <taxon>Spiralia</taxon>
        <taxon>Lophotrochozoa</taxon>
        <taxon>Mollusca</taxon>
        <taxon>Gastropoda</taxon>
        <taxon>Heterobranchia</taxon>
        <taxon>Euthyneura</taxon>
        <taxon>Panpulmonata</taxon>
        <taxon>Sacoglossa</taxon>
        <taxon>Placobranchoidea</taxon>
        <taxon>Plakobranchidae</taxon>
        <taxon>Elysia</taxon>
    </lineage>
</organism>
<feature type="region of interest" description="Disordered" evidence="12">
    <location>
        <begin position="637"/>
        <end position="669"/>
    </location>
</feature>
<evidence type="ECO:0000256" key="4">
    <source>
        <dbReference type="ARBA" id="ARBA00022737"/>
    </source>
</evidence>
<evidence type="ECO:0000256" key="9">
    <source>
        <dbReference type="ARBA" id="ARBA00023163"/>
    </source>
</evidence>
<dbReference type="InterPro" id="IPR013087">
    <property type="entry name" value="Znf_C2H2_type"/>
</dbReference>
<evidence type="ECO:0000256" key="12">
    <source>
        <dbReference type="SAM" id="MobiDB-lite"/>
    </source>
</evidence>
<feature type="domain" description="C2H2-type" evidence="13">
    <location>
        <begin position="1214"/>
        <end position="1241"/>
    </location>
</feature>
<dbReference type="Pfam" id="PF13894">
    <property type="entry name" value="zf-C2H2_4"/>
    <property type="match status" value="1"/>
</dbReference>
<keyword evidence="7" id="KW-0805">Transcription regulation</keyword>
<feature type="compositionally biased region" description="Low complexity" evidence="12">
    <location>
        <begin position="312"/>
        <end position="322"/>
    </location>
</feature>
<keyword evidence="10" id="KW-0539">Nucleus</keyword>
<evidence type="ECO:0000256" key="8">
    <source>
        <dbReference type="ARBA" id="ARBA00023125"/>
    </source>
</evidence>
<feature type="compositionally biased region" description="Basic residues" evidence="12">
    <location>
        <begin position="1406"/>
        <end position="1417"/>
    </location>
</feature>
<dbReference type="PROSITE" id="PS50157">
    <property type="entry name" value="ZINC_FINGER_C2H2_2"/>
    <property type="match status" value="18"/>
</dbReference>
<feature type="compositionally biased region" description="Basic and acidic residues" evidence="12">
    <location>
        <begin position="640"/>
        <end position="654"/>
    </location>
</feature>
<dbReference type="FunFam" id="3.30.160.60:FF:000193">
    <property type="entry name" value="Zinc finger protein 300"/>
    <property type="match status" value="1"/>
</dbReference>
<feature type="domain" description="C2H2-type" evidence="13">
    <location>
        <begin position="1024"/>
        <end position="1051"/>
    </location>
</feature>
<dbReference type="GO" id="GO:0006357">
    <property type="term" value="P:regulation of transcription by RNA polymerase II"/>
    <property type="evidence" value="ECO:0007669"/>
    <property type="project" value="UniProtKB-ARBA"/>
</dbReference>
<evidence type="ECO:0000256" key="10">
    <source>
        <dbReference type="ARBA" id="ARBA00023242"/>
    </source>
</evidence>
<evidence type="ECO:0000256" key="2">
    <source>
        <dbReference type="ARBA" id="ARBA00006991"/>
    </source>
</evidence>
<feature type="domain" description="C2H2-type" evidence="13">
    <location>
        <begin position="756"/>
        <end position="787"/>
    </location>
</feature>
<feature type="domain" description="C2H2-type" evidence="13">
    <location>
        <begin position="178"/>
        <end position="205"/>
    </location>
</feature>
<protein>
    <recommendedName>
        <fullName evidence="13">C2H2-type domain-containing protein</fullName>
    </recommendedName>
</protein>
<name>A0AAE0YL01_9GAST</name>
<dbReference type="Pfam" id="PF00096">
    <property type="entry name" value="zf-C2H2"/>
    <property type="match status" value="12"/>
</dbReference>
<dbReference type="InterPro" id="IPR050636">
    <property type="entry name" value="C2H2-ZF_domain-containing"/>
</dbReference>
<keyword evidence="9" id="KW-0804">Transcription</keyword>
<reference evidence="14" key="1">
    <citation type="journal article" date="2023" name="G3 (Bethesda)">
        <title>A reference genome for the long-term kleptoplast-retaining sea slug Elysia crispata morphotype clarki.</title>
        <authorList>
            <person name="Eastman K.E."/>
            <person name="Pendleton A.L."/>
            <person name="Shaikh M.A."/>
            <person name="Suttiyut T."/>
            <person name="Ogas R."/>
            <person name="Tomko P."/>
            <person name="Gavelis G."/>
            <person name="Widhalm J.R."/>
            <person name="Wisecaver J.H."/>
        </authorList>
    </citation>
    <scope>NUCLEOTIDE SEQUENCE</scope>
    <source>
        <strain evidence="14">ECLA1</strain>
    </source>
</reference>
<keyword evidence="5 11" id="KW-0863">Zinc-finger</keyword>
<dbReference type="GO" id="GO:0045893">
    <property type="term" value="P:positive regulation of DNA-templated transcription"/>
    <property type="evidence" value="ECO:0007669"/>
    <property type="project" value="UniProtKB-ARBA"/>
</dbReference>
<feature type="compositionally biased region" description="Polar residues" evidence="12">
    <location>
        <begin position="354"/>
        <end position="364"/>
    </location>
</feature>
<feature type="domain" description="C2H2-type" evidence="13">
    <location>
        <begin position="150"/>
        <end position="177"/>
    </location>
</feature>
<feature type="region of interest" description="Disordered" evidence="12">
    <location>
        <begin position="1277"/>
        <end position="1304"/>
    </location>
</feature>
<evidence type="ECO:0000256" key="1">
    <source>
        <dbReference type="ARBA" id="ARBA00004123"/>
    </source>
</evidence>